<name>A0A843VNC4_COLES</name>
<sequence>MDGKIGRLGAESADSERNRPMATRFWGGNNHPPMLVDLGSARLQWSRLGSGSAGSDPAPQPDYAIHDVNKRILTTLPEEILTTLPDSSRPSRFSGRGRDRYSREISRDCLP</sequence>
<evidence type="ECO:0000313" key="3">
    <source>
        <dbReference type="Proteomes" id="UP000652761"/>
    </source>
</evidence>
<accession>A0A843VNC4</accession>
<gene>
    <name evidence="2" type="ORF">Taro_030174</name>
</gene>
<feature type="non-terminal residue" evidence="2">
    <location>
        <position position="1"/>
    </location>
</feature>
<evidence type="ECO:0000313" key="2">
    <source>
        <dbReference type="EMBL" id="MQL97485.1"/>
    </source>
</evidence>
<feature type="compositionally biased region" description="Basic and acidic residues" evidence="1">
    <location>
        <begin position="96"/>
        <end position="111"/>
    </location>
</feature>
<feature type="compositionally biased region" description="Low complexity" evidence="1">
    <location>
        <begin position="83"/>
        <end position="94"/>
    </location>
</feature>
<reference evidence="2" key="1">
    <citation type="submission" date="2017-07" db="EMBL/GenBank/DDBJ databases">
        <title>Taro Niue Genome Assembly and Annotation.</title>
        <authorList>
            <person name="Atibalentja N."/>
            <person name="Keating K."/>
            <person name="Fields C.J."/>
        </authorList>
    </citation>
    <scope>NUCLEOTIDE SEQUENCE</scope>
    <source>
        <strain evidence="2">Niue_2</strain>
        <tissue evidence="2">Leaf</tissue>
    </source>
</reference>
<feature type="region of interest" description="Disordered" evidence="1">
    <location>
        <begin position="83"/>
        <end position="111"/>
    </location>
</feature>
<keyword evidence="3" id="KW-1185">Reference proteome</keyword>
<proteinExistence type="predicted"/>
<dbReference type="Proteomes" id="UP000652761">
    <property type="component" value="Unassembled WGS sequence"/>
</dbReference>
<evidence type="ECO:0000256" key="1">
    <source>
        <dbReference type="SAM" id="MobiDB-lite"/>
    </source>
</evidence>
<comment type="caution">
    <text evidence="2">The sequence shown here is derived from an EMBL/GenBank/DDBJ whole genome shotgun (WGS) entry which is preliminary data.</text>
</comment>
<dbReference type="OrthoDB" id="618331at2759"/>
<feature type="region of interest" description="Disordered" evidence="1">
    <location>
        <begin position="1"/>
        <end position="31"/>
    </location>
</feature>
<organism evidence="2 3">
    <name type="scientific">Colocasia esculenta</name>
    <name type="common">Wild taro</name>
    <name type="synonym">Arum esculentum</name>
    <dbReference type="NCBI Taxonomy" id="4460"/>
    <lineage>
        <taxon>Eukaryota</taxon>
        <taxon>Viridiplantae</taxon>
        <taxon>Streptophyta</taxon>
        <taxon>Embryophyta</taxon>
        <taxon>Tracheophyta</taxon>
        <taxon>Spermatophyta</taxon>
        <taxon>Magnoliopsida</taxon>
        <taxon>Liliopsida</taxon>
        <taxon>Araceae</taxon>
        <taxon>Aroideae</taxon>
        <taxon>Colocasieae</taxon>
        <taxon>Colocasia</taxon>
    </lineage>
</organism>
<dbReference type="EMBL" id="NMUH01002056">
    <property type="protein sequence ID" value="MQL97485.1"/>
    <property type="molecule type" value="Genomic_DNA"/>
</dbReference>
<dbReference type="AlphaFoldDB" id="A0A843VNC4"/>
<protein>
    <submittedName>
        <fullName evidence="2">Uncharacterized protein</fullName>
    </submittedName>
</protein>